<dbReference type="PANTHER" id="PTHR34979">
    <property type="entry name" value="INNER MEMBRANE PROTEIN YGAZ"/>
    <property type="match status" value="1"/>
</dbReference>
<evidence type="ECO:0000256" key="3">
    <source>
        <dbReference type="ARBA" id="ARBA00022448"/>
    </source>
</evidence>
<feature type="transmembrane region" description="Helical" evidence="8">
    <location>
        <begin position="199"/>
        <end position="216"/>
    </location>
</feature>
<gene>
    <name evidence="9" type="ORF">G4P54_16625</name>
</gene>
<organism evidence="9 10">
    <name type="scientific">Bacillus tequilensis</name>
    <dbReference type="NCBI Taxonomy" id="227866"/>
    <lineage>
        <taxon>Bacteria</taxon>
        <taxon>Bacillati</taxon>
        <taxon>Bacillota</taxon>
        <taxon>Bacilli</taxon>
        <taxon>Bacillales</taxon>
        <taxon>Bacillaceae</taxon>
        <taxon>Bacillus</taxon>
    </lineage>
</organism>
<evidence type="ECO:0000256" key="4">
    <source>
        <dbReference type="ARBA" id="ARBA00022475"/>
    </source>
</evidence>
<evidence type="ECO:0000313" key="10">
    <source>
        <dbReference type="Proteomes" id="UP000501914"/>
    </source>
</evidence>
<sequence>MSDSALQLKRSAQSQDTFMDGVKACLPTVFGYLSIGFAAGVVAKTAGLSVLEIALLSLFLYAGSGQFVTAGMILAGSAITSILFSIFLVNLRHLLFSASLAPYCRKFSAWKNFVIGSQITDETFGVASNHLENRKEASFSWLLGLNITAYINWLLANVLGGIFGGLVTDTESIGMDFALPAMFAGLLVLQILSKTNKALEISIAIFTIFCLIAVNYLMPGMWAVMVTTIIASTVGMVIKKWN</sequence>
<keyword evidence="5 8" id="KW-0812">Transmembrane</keyword>
<keyword evidence="3" id="KW-0813">Transport</keyword>
<comment type="similarity">
    <text evidence="2">Belongs to the AzlC family.</text>
</comment>
<name>A0A6H0WMW6_9BACI</name>
<evidence type="ECO:0000256" key="8">
    <source>
        <dbReference type="SAM" id="Phobius"/>
    </source>
</evidence>
<keyword evidence="4" id="KW-1003">Cell membrane</keyword>
<feature type="transmembrane region" description="Helical" evidence="8">
    <location>
        <begin position="141"/>
        <end position="167"/>
    </location>
</feature>
<comment type="subcellular location">
    <subcellularLocation>
        <location evidence="1">Cell membrane</location>
        <topology evidence="1">Multi-pass membrane protein</topology>
    </subcellularLocation>
</comment>
<keyword evidence="7 8" id="KW-0472">Membrane</keyword>
<protein>
    <submittedName>
        <fullName evidence="9">AzlC family ABC transporter permease</fullName>
    </submittedName>
</protein>
<evidence type="ECO:0000256" key="1">
    <source>
        <dbReference type="ARBA" id="ARBA00004651"/>
    </source>
</evidence>
<accession>A0A6H0WMW6</accession>
<keyword evidence="10" id="KW-1185">Reference proteome</keyword>
<evidence type="ECO:0000256" key="6">
    <source>
        <dbReference type="ARBA" id="ARBA00022989"/>
    </source>
</evidence>
<evidence type="ECO:0000256" key="7">
    <source>
        <dbReference type="ARBA" id="ARBA00023136"/>
    </source>
</evidence>
<evidence type="ECO:0000313" key="9">
    <source>
        <dbReference type="EMBL" id="QIW81289.1"/>
    </source>
</evidence>
<evidence type="ECO:0000256" key="5">
    <source>
        <dbReference type="ARBA" id="ARBA00022692"/>
    </source>
</evidence>
<dbReference type="KEGG" id="bteq:G4P54_16625"/>
<dbReference type="GO" id="GO:1903785">
    <property type="term" value="P:L-valine transmembrane transport"/>
    <property type="evidence" value="ECO:0007669"/>
    <property type="project" value="TreeGrafter"/>
</dbReference>
<dbReference type="RefSeq" id="WP_167873277.1">
    <property type="nucleotide sequence ID" value="NZ_CP048852.1"/>
</dbReference>
<dbReference type="InterPro" id="IPR011606">
    <property type="entry name" value="Brnchd-chn_aa_trnsp_permease"/>
</dbReference>
<dbReference type="EMBL" id="CP048852">
    <property type="protein sequence ID" value="QIW81289.1"/>
    <property type="molecule type" value="Genomic_DNA"/>
</dbReference>
<proteinExistence type="inferred from homology"/>
<dbReference type="GO" id="GO:0005886">
    <property type="term" value="C:plasma membrane"/>
    <property type="evidence" value="ECO:0007669"/>
    <property type="project" value="UniProtKB-SubCell"/>
</dbReference>
<dbReference type="AlphaFoldDB" id="A0A6H0WMW6"/>
<keyword evidence="6 8" id="KW-1133">Transmembrane helix</keyword>
<feature type="transmembrane region" description="Helical" evidence="8">
    <location>
        <begin position="173"/>
        <end position="192"/>
    </location>
</feature>
<feature type="transmembrane region" description="Helical" evidence="8">
    <location>
        <begin position="29"/>
        <end position="61"/>
    </location>
</feature>
<dbReference type="Pfam" id="PF03591">
    <property type="entry name" value="AzlC"/>
    <property type="match status" value="1"/>
</dbReference>
<dbReference type="PANTHER" id="PTHR34979:SF1">
    <property type="entry name" value="INNER MEMBRANE PROTEIN YGAZ"/>
    <property type="match status" value="1"/>
</dbReference>
<dbReference type="Proteomes" id="UP000501914">
    <property type="component" value="Chromosome"/>
</dbReference>
<reference evidence="9 10" key="1">
    <citation type="submission" date="2020-02" db="EMBL/GenBank/DDBJ databases">
        <title>Genome sequencing, annotation and comparative genomic analysis of Bacillus tequilensis EA-CB0015, an effective biological control agent against Pseudocercospora fijiensis in banana plants.</title>
        <authorList>
            <person name="Cuellar-Gaviria T.Z."/>
            <person name="Ju K.-S."/>
            <person name="Villegas-Escobar V."/>
        </authorList>
    </citation>
    <scope>NUCLEOTIDE SEQUENCE [LARGE SCALE GENOMIC DNA]</scope>
    <source>
        <strain evidence="9 10">EA-CB0015</strain>
    </source>
</reference>
<feature type="transmembrane region" description="Helical" evidence="8">
    <location>
        <begin position="67"/>
        <end position="89"/>
    </location>
</feature>
<evidence type="ECO:0000256" key="2">
    <source>
        <dbReference type="ARBA" id="ARBA00010735"/>
    </source>
</evidence>
<feature type="transmembrane region" description="Helical" evidence="8">
    <location>
        <begin position="222"/>
        <end position="238"/>
    </location>
</feature>